<proteinExistence type="predicted"/>
<accession>A0A5E4QLW9</accession>
<feature type="region of interest" description="Disordered" evidence="1">
    <location>
        <begin position="73"/>
        <end position="99"/>
    </location>
</feature>
<name>A0A5E4QLW9_9NEOP</name>
<reference evidence="2 3" key="1">
    <citation type="submission" date="2017-07" db="EMBL/GenBank/DDBJ databases">
        <authorList>
            <person name="Talla V."/>
            <person name="Backstrom N."/>
        </authorList>
    </citation>
    <scope>NUCLEOTIDE SEQUENCE [LARGE SCALE GENOMIC DNA]</scope>
</reference>
<protein>
    <submittedName>
        <fullName evidence="2">Uncharacterized protein</fullName>
    </submittedName>
</protein>
<dbReference type="EMBL" id="FZQP02004056">
    <property type="protein sequence ID" value="VVC99314.1"/>
    <property type="molecule type" value="Genomic_DNA"/>
</dbReference>
<evidence type="ECO:0000256" key="1">
    <source>
        <dbReference type="SAM" id="MobiDB-lite"/>
    </source>
</evidence>
<feature type="region of interest" description="Disordered" evidence="1">
    <location>
        <begin position="19"/>
        <end position="58"/>
    </location>
</feature>
<keyword evidence="3" id="KW-1185">Reference proteome</keyword>
<feature type="compositionally biased region" description="Basic residues" evidence="1">
    <location>
        <begin position="30"/>
        <end position="43"/>
    </location>
</feature>
<dbReference type="AlphaFoldDB" id="A0A5E4QLW9"/>
<sequence>MKEQSGIITIHQGCLAACGPERRTAPPPSKTRHTLIKRSRRPPYSRCPGSAWTSAGPSRSWCTLSRARTTDASWTRRQRFSRASGGTSPGTLRTARPGGGMCTYRWRM</sequence>
<gene>
    <name evidence="2" type="ORF">LSINAPIS_LOCUS10210</name>
</gene>
<evidence type="ECO:0000313" key="2">
    <source>
        <dbReference type="EMBL" id="VVC99314.1"/>
    </source>
</evidence>
<evidence type="ECO:0000313" key="3">
    <source>
        <dbReference type="Proteomes" id="UP000324832"/>
    </source>
</evidence>
<dbReference type="Proteomes" id="UP000324832">
    <property type="component" value="Unassembled WGS sequence"/>
</dbReference>
<organism evidence="2 3">
    <name type="scientific">Leptidea sinapis</name>
    <dbReference type="NCBI Taxonomy" id="189913"/>
    <lineage>
        <taxon>Eukaryota</taxon>
        <taxon>Metazoa</taxon>
        <taxon>Ecdysozoa</taxon>
        <taxon>Arthropoda</taxon>
        <taxon>Hexapoda</taxon>
        <taxon>Insecta</taxon>
        <taxon>Pterygota</taxon>
        <taxon>Neoptera</taxon>
        <taxon>Endopterygota</taxon>
        <taxon>Lepidoptera</taxon>
        <taxon>Glossata</taxon>
        <taxon>Ditrysia</taxon>
        <taxon>Papilionoidea</taxon>
        <taxon>Pieridae</taxon>
        <taxon>Dismorphiinae</taxon>
        <taxon>Leptidea</taxon>
    </lineage>
</organism>